<protein>
    <submittedName>
        <fullName evidence="8">Response regulator</fullName>
    </submittedName>
</protein>
<dbReference type="FunFam" id="3.40.50.2300:FF:000001">
    <property type="entry name" value="DNA-binding response regulator PhoB"/>
    <property type="match status" value="1"/>
</dbReference>
<dbReference type="GO" id="GO:0032993">
    <property type="term" value="C:protein-DNA complex"/>
    <property type="evidence" value="ECO:0007669"/>
    <property type="project" value="TreeGrafter"/>
</dbReference>
<dbReference type="InterPro" id="IPR027417">
    <property type="entry name" value="P-loop_NTPase"/>
</dbReference>
<keyword evidence="3" id="KW-0805">Transcription regulation</keyword>
<evidence type="ECO:0000256" key="4">
    <source>
        <dbReference type="ARBA" id="ARBA00023125"/>
    </source>
</evidence>
<dbReference type="Gene3D" id="3.40.50.300">
    <property type="entry name" value="P-loop containing nucleotide triphosphate hydrolases"/>
    <property type="match status" value="1"/>
</dbReference>
<dbReference type="InterPro" id="IPR011006">
    <property type="entry name" value="CheY-like_superfamily"/>
</dbReference>
<feature type="domain" description="Response regulatory" evidence="7">
    <location>
        <begin position="6"/>
        <end position="122"/>
    </location>
</feature>
<dbReference type="PANTHER" id="PTHR48111">
    <property type="entry name" value="REGULATOR OF RPOS"/>
    <property type="match status" value="1"/>
</dbReference>
<dbReference type="EMBL" id="DSYK01000040">
    <property type="protein sequence ID" value="HGS20399.1"/>
    <property type="molecule type" value="Genomic_DNA"/>
</dbReference>
<dbReference type="CDD" id="cd17574">
    <property type="entry name" value="REC_OmpR"/>
    <property type="match status" value="1"/>
</dbReference>
<dbReference type="GO" id="GO:0000976">
    <property type="term" value="F:transcription cis-regulatory region binding"/>
    <property type="evidence" value="ECO:0007669"/>
    <property type="project" value="TreeGrafter"/>
</dbReference>
<accession>A0A7C4KHK0</accession>
<dbReference type="GO" id="GO:0000156">
    <property type="term" value="F:phosphorelay response regulator activity"/>
    <property type="evidence" value="ECO:0007669"/>
    <property type="project" value="TreeGrafter"/>
</dbReference>
<organism evidence="8">
    <name type="scientific">Anaerolinea thermolimosa</name>
    <dbReference type="NCBI Taxonomy" id="229919"/>
    <lineage>
        <taxon>Bacteria</taxon>
        <taxon>Bacillati</taxon>
        <taxon>Chloroflexota</taxon>
        <taxon>Anaerolineae</taxon>
        <taxon>Anaerolineales</taxon>
        <taxon>Anaerolineaceae</taxon>
        <taxon>Anaerolinea</taxon>
    </lineage>
</organism>
<evidence type="ECO:0000256" key="1">
    <source>
        <dbReference type="ARBA" id="ARBA00022553"/>
    </source>
</evidence>
<evidence type="ECO:0000256" key="2">
    <source>
        <dbReference type="ARBA" id="ARBA00023012"/>
    </source>
</evidence>
<dbReference type="InterPro" id="IPR039420">
    <property type="entry name" value="WalR-like"/>
</dbReference>
<dbReference type="InterPro" id="IPR001789">
    <property type="entry name" value="Sig_transdc_resp-reg_receiver"/>
</dbReference>
<keyword evidence="4" id="KW-0238">DNA-binding</keyword>
<dbReference type="PROSITE" id="PS50110">
    <property type="entry name" value="RESPONSE_REGULATORY"/>
    <property type="match status" value="1"/>
</dbReference>
<evidence type="ECO:0000256" key="5">
    <source>
        <dbReference type="ARBA" id="ARBA00023163"/>
    </source>
</evidence>
<dbReference type="GO" id="GO:0006355">
    <property type="term" value="P:regulation of DNA-templated transcription"/>
    <property type="evidence" value="ECO:0007669"/>
    <property type="project" value="TreeGrafter"/>
</dbReference>
<keyword evidence="5" id="KW-0804">Transcription</keyword>
<feature type="modified residue" description="4-aspartylphosphate" evidence="6">
    <location>
        <position position="55"/>
    </location>
</feature>
<keyword evidence="1 6" id="KW-0597">Phosphoprotein</keyword>
<sequence length="383" mass="41796">MKMAEKILIVDDDVQTLRLVGLMLERQGYKILAASNGAQAIGMARTEQPDLILLDVMMPDVDGFSVARTLRKEPETANIPILMFTARAQVEDKIAGYEAGADDYLTKPIHPAELTAHLRAILSRSKSREGVPLERGYTVGVMAAKGGLGVSTLALNLAINYFQNTRQEVIAAEMRPGQGSWSTELGLPNFEGLNNLLRLHPNDINTTTIENELVRVPYGVRLLLASPYTRDASLIKNTANFEAIVDHLSLMARLTLLDIGLNTHLACDEILNLCKEVIVVTEPFPGTINRTRLLLEDLKQHGFGGNKLITLVLVNRIRADVQLSVTQVQEALGAPVAQVIPPAPEVSFQAATRNLPMIQVQIGGMLSLQFSRLAEAVAERVAA</sequence>
<evidence type="ECO:0000256" key="3">
    <source>
        <dbReference type="ARBA" id="ARBA00023015"/>
    </source>
</evidence>
<dbReference type="GO" id="GO:0005829">
    <property type="term" value="C:cytosol"/>
    <property type="evidence" value="ECO:0007669"/>
    <property type="project" value="TreeGrafter"/>
</dbReference>
<dbReference type="SUPFAM" id="SSF52540">
    <property type="entry name" value="P-loop containing nucleoside triphosphate hydrolases"/>
    <property type="match status" value="1"/>
</dbReference>
<name>A0A7C4KHK0_9CHLR</name>
<evidence type="ECO:0000313" key="8">
    <source>
        <dbReference type="EMBL" id="HGS20399.1"/>
    </source>
</evidence>
<proteinExistence type="predicted"/>
<dbReference type="Gene3D" id="3.40.50.2300">
    <property type="match status" value="1"/>
</dbReference>
<dbReference type="SMART" id="SM00448">
    <property type="entry name" value="REC"/>
    <property type="match status" value="1"/>
</dbReference>
<comment type="caution">
    <text evidence="8">The sequence shown here is derived from an EMBL/GenBank/DDBJ whole genome shotgun (WGS) entry which is preliminary data.</text>
</comment>
<keyword evidence="2" id="KW-0902">Two-component regulatory system</keyword>
<dbReference type="SUPFAM" id="SSF52172">
    <property type="entry name" value="CheY-like"/>
    <property type="match status" value="1"/>
</dbReference>
<reference evidence="8" key="1">
    <citation type="journal article" date="2020" name="mSystems">
        <title>Genome- and Community-Level Interaction Insights into Carbon Utilization and Element Cycling Functions of Hydrothermarchaeota in Hydrothermal Sediment.</title>
        <authorList>
            <person name="Zhou Z."/>
            <person name="Liu Y."/>
            <person name="Xu W."/>
            <person name="Pan J."/>
            <person name="Luo Z.H."/>
            <person name="Li M."/>
        </authorList>
    </citation>
    <scope>NUCLEOTIDE SEQUENCE [LARGE SCALE GENOMIC DNA]</scope>
    <source>
        <strain evidence="8">SpSt-573</strain>
    </source>
</reference>
<dbReference type="Pfam" id="PF00072">
    <property type="entry name" value="Response_reg"/>
    <property type="match status" value="1"/>
</dbReference>
<dbReference type="PANTHER" id="PTHR48111:SF1">
    <property type="entry name" value="TWO-COMPONENT RESPONSE REGULATOR ORR33"/>
    <property type="match status" value="1"/>
</dbReference>
<dbReference type="AlphaFoldDB" id="A0A7C4KHK0"/>
<evidence type="ECO:0000259" key="7">
    <source>
        <dbReference type="PROSITE" id="PS50110"/>
    </source>
</evidence>
<gene>
    <name evidence="8" type="ORF">ENT37_00845</name>
</gene>
<evidence type="ECO:0000256" key="6">
    <source>
        <dbReference type="PROSITE-ProRule" id="PRU00169"/>
    </source>
</evidence>